<dbReference type="InterPro" id="IPR019734">
    <property type="entry name" value="TPR_rpt"/>
</dbReference>
<dbReference type="PANTHER" id="PTHR12558">
    <property type="entry name" value="CELL DIVISION CYCLE 16,23,27"/>
    <property type="match status" value="1"/>
</dbReference>
<keyword evidence="1" id="KW-0802">TPR repeat</keyword>
<dbReference type="EMBL" id="OX336137">
    <property type="protein sequence ID" value="CAI2717211.1"/>
    <property type="molecule type" value="Genomic_DNA"/>
</dbReference>
<dbReference type="RefSeq" id="WP_282010168.1">
    <property type="nucleotide sequence ID" value="NZ_OX336137.1"/>
</dbReference>
<dbReference type="SMART" id="SM00028">
    <property type="entry name" value="TPR"/>
    <property type="match status" value="6"/>
</dbReference>
<keyword evidence="2" id="KW-1133">Transmembrane helix</keyword>
<protein>
    <submittedName>
        <fullName evidence="3">TPR_REGION domain-containing protein</fullName>
    </submittedName>
</protein>
<sequence>MKRFDVIAMTPDVPSLNSQPELIVEARTKRRWLQILSVTLLLLGGFGYYVYFTNNPLQLVFVEELKKDNFLAASRFNDAREYYQQGRWEEAMSTLAPLLNNETTNPEYLALGAWLSYKFDRYPRALELAEKTLALEPDRAREQALVGACYLAGGEVDRAIEYSKQAVRLDPNLTLPYLTLGEILMRQDRDAKAVLVIKRGARNNPRSIKAWNLLSSAYLKMERLDKAILAGQAALDLDPKSAEAHYNLSRAFYKQQESGPAIRHIQLAEDLYEARGDKNWTAQARQAKDVMLEHFKMRPQDIFQ</sequence>
<dbReference type="SUPFAM" id="SSF48452">
    <property type="entry name" value="TPR-like"/>
    <property type="match status" value="2"/>
</dbReference>
<organism evidence="3 4">
    <name type="scientific">Nitrospina watsonii</name>
    <dbReference type="NCBI Taxonomy" id="1323948"/>
    <lineage>
        <taxon>Bacteria</taxon>
        <taxon>Pseudomonadati</taxon>
        <taxon>Nitrospinota/Tectimicrobiota group</taxon>
        <taxon>Nitrospinota</taxon>
        <taxon>Nitrospinia</taxon>
        <taxon>Nitrospinales</taxon>
        <taxon>Nitrospinaceae</taxon>
        <taxon>Nitrospina</taxon>
    </lineage>
</organism>
<reference evidence="3 4" key="1">
    <citation type="submission" date="2022-09" db="EMBL/GenBank/DDBJ databases">
        <authorList>
            <person name="Kop L."/>
        </authorList>
    </citation>
    <scope>NUCLEOTIDE SEQUENCE [LARGE SCALE GENOMIC DNA]</scope>
    <source>
        <strain evidence="3 4">347</strain>
    </source>
</reference>
<dbReference type="InterPro" id="IPR011990">
    <property type="entry name" value="TPR-like_helical_dom_sf"/>
</dbReference>
<dbReference type="Pfam" id="PF14559">
    <property type="entry name" value="TPR_19"/>
    <property type="match status" value="1"/>
</dbReference>
<dbReference type="Gene3D" id="1.25.40.10">
    <property type="entry name" value="Tetratricopeptide repeat domain"/>
    <property type="match status" value="1"/>
</dbReference>
<keyword evidence="2" id="KW-0472">Membrane</keyword>
<evidence type="ECO:0000313" key="3">
    <source>
        <dbReference type="EMBL" id="CAI2717211.1"/>
    </source>
</evidence>
<feature type="repeat" description="TPR" evidence="1">
    <location>
        <begin position="140"/>
        <end position="173"/>
    </location>
</feature>
<feature type="transmembrane region" description="Helical" evidence="2">
    <location>
        <begin position="32"/>
        <end position="51"/>
    </location>
</feature>
<accession>A0ABN8W1Z2</accession>
<name>A0ABN8W1Z2_9BACT</name>
<feature type="repeat" description="TPR" evidence="1">
    <location>
        <begin position="208"/>
        <end position="241"/>
    </location>
</feature>
<evidence type="ECO:0000256" key="1">
    <source>
        <dbReference type="PROSITE-ProRule" id="PRU00339"/>
    </source>
</evidence>
<keyword evidence="2" id="KW-0812">Transmembrane</keyword>
<gene>
    <name evidence="3" type="ORF">NSPWAT_0352</name>
</gene>
<evidence type="ECO:0000256" key="2">
    <source>
        <dbReference type="SAM" id="Phobius"/>
    </source>
</evidence>
<dbReference type="Proteomes" id="UP001157733">
    <property type="component" value="Chromosome"/>
</dbReference>
<keyword evidence="4" id="KW-1185">Reference proteome</keyword>
<dbReference type="Pfam" id="PF13414">
    <property type="entry name" value="TPR_11"/>
    <property type="match status" value="1"/>
</dbReference>
<dbReference type="PROSITE" id="PS50005">
    <property type="entry name" value="TPR"/>
    <property type="match status" value="2"/>
</dbReference>
<evidence type="ECO:0000313" key="4">
    <source>
        <dbReference type="Proteomes" id="UP001157733"/>
    </source>
</evidence>
<dbReference type="PANTHER" id="PTHR12558:SF13">
    <property type="entry name" value="CELL DIVISION CYCLE PROTEIN 27 HOMOLOG"/>
    <property type="match status" value="1"/>
</dbReference>
<proteinExistence type="predicted"/>